<accession>A0AAD7NCX2</accession>
<name>A0AAD7NCX2_9AGAR</name>
<proteinExistence type="predicted"/>
<reference evidence="1" key="1">
    <citation type="submission" date="2023-03" db="EMBL/GenBank/DDBJ databases">
        <title>Massive genome expansion in bonnet fungi (Mycena s.s.) driven by repeated elements and novel gene families across ecological guilds.</title>
        <authorList>
            <consortium name="Lawrence Berkeley National Laboratory"/>
            <person name="Harder C.B."/>
            <person name="Miyauchi S."/>
            <person name="Viragh M."/>
            <person name="Kuo A."/>
            <person name="Thoen E."/>
            <person name="Andreopoulos B."/>
            <person name="Lu D."/>
            <person name="Skrede I."/>
            <person name="Drula E."/>
            <person name="Henrissat B."/>
            <person name="Morin E."/>
            <person name="Kohler A."/>
            <person name="Barry K."/>
            <person name="LaButti K."/>
            <person name="Morin E."/>
            <person name="Salamov A."/>
            <person name="Lipzen A."/>
            <person name="Mereny Z."/>
            <person name="Hegedus B."/>
            <person name="Baldrian P."/>
            <person name="Stursova M."/>
            <person name="Weitz H."/>
            <person name="Taylor A."/>
            <person name="Grigoriev I.V."/>
            <person name="Nagy L.G."/>
            <person name="Martin F."/>
            <person name="Kauserud H."/>
        </authorList>
    </citation>
    <scope>NUCLEOTIDE SEQUENCE</scope>
    <source>
        <strain evidence="1">CBHHK182m</strain>
    </source>
</reference>
<evidence type="ECO:0008006" key="3">
    <source>
        <dbReference type="Google" id="ProtNLM"/>
    </source>
</evidence>
<dbReference type="Proteomes" id="UP001215598">
    <property type="component" value="Unassembled WGS sequence"/>
</dbReference>
<protein>
    <recommendedName>
        <fullName evidence="3">F-box domain-containing protein</fullName>
    </recommendedName>
</protein>
<dbReference type="Gene3D" id="3.80.10.10">
    <property type="entry name" value="Ribonuclease Inhibitor"/>
    <property type="match status" value="1"/>
</dbReference>
<dbReference type="AlphaFoldDB" id="A0AAD7NCX2"/>
<dbReference type="EMBL" id="JARKIB010000049">
    <property type="protein sequence ID" value="KAJ7755469.1"/>
    <property type="molecule type" value="Genomic_DNA"/>
</dbReference>
<evidence type="ECO:0000313" key="1">
    <source>
        <dbReference type="EMBL" id="KAJ7755469.1"/>
    </source>
</evidence>
<keyword evidence="2" id="KW-1185">Reference proteome</keyword>
<dbReference type="InterPro" id="IPR032675">
    <property type="entry name" value="LRR_dom_sf"/>
</dbReference>
<gene>
    <name evidence="1" type="ORF">B0H16DRAFT_715435</name>
</gene>
<dbReference type="SUPFAM" id="SSF52047">
    <property type="entry name" value="RNI-like"/>
    <property type="match status" value="1"/>
</dbReference>
<dbReference type="Gene3D" id="1.20.1280.50">
    <property type="match status" value="1"/>
</dbReference>
<organism evidence="1 2">
    <name type="scientific">Mycena metata</name>
    <dbReference type="NCBI Taxonomy" id="1033252"/>
    <lineage>
        <taxon>Eukaryota</taxon>
        <taxon>Fungi</taxon>
        <taxon>Dikarya</taxon>
        <taxon>Basidiomycota</taxon>
        <taxon>Agaricomycotina</taxon>
        <taxon>Agaricomycetes</taxon>
        <taxon>Agaricomycetidae</taxon>
        <taxon>Agaricales</taxon>
        <taxon>Marasmiineae</taxon>
        <taxon>Mycenaceae</taxon>
        <taxon>Mycena</taxon>
    </lineage>
</organism>
<comment type="caution">
    <text evidence="1">The sequence shown here is derived from an EMBL/GenBank/DDBJ whole genome shotgun (WGS) entry which is preliminary data.</text>
</comment>
<evidence type="ECO:0000313" key="2">
    <source>
        <dbReference type="Proteomes" id="UP001215598"/>
    </source>
</evidence>
<sequence>MTPRNSGSDLSSGCPQCGFLQSALPRSPCPDFLHSNHSPPDPVLVEVRREIIVAENGILQIEEQINHLQQVLNGLASRKQELQGFIVDHRRISSPLRRLPTELLSAIFLECSQTGSGASSFCNPAVEPPVTRVCRSWRAVILSTPRVWRRIEDVWCDLTTPPAVLATLVLRRLERSAQVPLEIVFQPASRFDETQRISLINALFSATHRWQNVSLHLTDFELRHFKLDQSVPQLRKLALVAPHYAHLGCFFRSLPALEDLYYGHNGTAGANTSTPHRLSSQLHDFPLPQLTRLSLWNIKCEMSDMLDVLQSAVNAVDIVMSNCTLHALQGSHHTQRILPNLVALDVHQSHADFLSHLSTPALQLLSLTGPLSRLPPALVSFTTQARASLTSLKLSHISGYDTPLLALLRTLPHLTHLRLLNTRSTEIHTSFIEALTITPAVFPLPRLASLELEGRFWCGTHPLMTMLRSRCGPTGALRTVRLYGGSELADVRGQSLGDEVEFVVRAGTAS</sequence>